<reference evidence="2 3" key="1">
    <citation type="submission" date="2018-10" db="EMBL/GenBank/DDBJ databases">
        <title>A high-quality apple genome assembly.</title>
        <authorList>
            <person name="Hu J."/>
        </authorList>
    </citation>
    <scope>NUCLEOTIDE SEQUENCE [LARGE SCALE GENOMIC DNA]</scope>
    <source>
        <strain evidence="3">cv. HFTH1</strain>
        <tissue evidence="2">Young leaf</tissue>
    </source>
</reference>
<evidence type="ECO:0000313" key="3">
    <source>
        <dbReference type="Proteomes" id="UP000290289"/>
    </source>
</evidence>
<comment type="caution">
    <text evidence="2">The sequence shown here is derived from an EMBL/GenBank/DDBJ whole genome shotgun (WGS) entry which is preliminary data.</text>
</comment>
<dbReference type="EMBL" id="RDQH01000328">
    <property type="protein sequence ID" value="RXI05289.1"/>
    <property type="molecule type" value="Genomic_DNA"/>
</dbReference>
<proteinExistence type="predicted"/>
<keyword evidence="3" id="KW-1185">Reference proteome</keyword>
<organism evidence="2 3">
    <name type="scientific">Malus domestica</name>
    <name type="common">Apple</name>
    <name type="synonym">Pyrus malus</name>
    <dbReference type="NCBI Taxonomy" id="3750"/>
    <lineage>
        <taxon>Eukaryota</taxon>
        <taxon>Viridiplantae</taxon>
        <taxon>Streptophyta</taxon>
        <taxon>Embryophyta</taxon>
        <taxon>Tracheophyta</taxon>
        <taxon>Spermatophyta</taxon>
        <taxon>Magnoliopsida</taxon>
        <taxon>eudicotyledons</taxon>
        <taxon>Gunneridae</taxon>
        <taxon>Pentapetalae</taxon>
        <taxon>rosids</taxon>
        <taxon>fabids</taxon>
        <taxon>Rosales</taxon>
        <taxon>Rosaceae</taxon>
        <taxon>Amygdaloideae</taxon>
        <taxon>Maleae</taxon>
        <taxon>Malus</taxon>
    </lineage>
</organism>
<evidence type="ECO:0000313" key="2">
    <source>
        <dbReference type="EMBL" id="RXI05289.1"/>
    </source>
</evidence>
<name>A0A498KAP2_MALDO</name>
<sequence>MFRTDGGYSKNPSVPRKEESQMQTLISLSDHDALRRIESMIYQKKIPCAVNGLLRGGGTSSSSEDLNVFEGGVVGLLPFPPSKKRYRRKFTVEQKERMRVEDSEAG</sequence>
<protein>
    <submittedName>
        <fullName evidence="2">Uncharacterized protein</fullName>
    </submittedName>
</protein>
<dbReference type="Proteomes" id="UP000290289">
    <property type="component" value="Chromosome 2"/>
</dbReference>
<feature type="region of interest" description="Disordered" evidence="1">
    <location>
        <begin position="1"/>
        <end position="22"/>
    </location>
</feature>
<evidence type="ECO:0000256" key="1">
    <source>
        <dbReference type="SAM" id="MobiDB-lite"/>
    </source>
</evidence>
<accession>A0A498KAP2</accession>
<dbReference type="AlphaFoldDB" id="A0A498KAP2"/>
<gene>
    <name evidence="2" type="ORF">DVH24_006546</name>
</gene>